<dbReference type="Proteomes" id="UP001501710">
    <property type="component" value="Unassembled WGS sequence"/>
</dbReference>
<gene>
    <name evidence="4" type="ORF">GCM10022254_20400</name>
</gene>
<keyword evidence="2" id="KW-0012">Acyltransferase</keyword>
<organism evidence="4 5">
    <name type="scientific">Actinomadura meridiana</name>
    <dbReference type="NCBI Taxonomy" id="559626"/>
    <lineage>
        <taxon>Bacteria</taxon>
        <taxon>Bacillati</taxon>
        <taxon>Actinomycetota</taxon>
        <taxon>Actinomycetes</taxon>
        <taxon>Streptosporangiales</taxon>
        <taxon>Thermomonosporaceae</taxon>
        <taxon>Actinomadura</taxon>
    </lineage>
</organism>
<keyword evidence="1" id="KW-0808">Transferase</keyword>
<dbReference type="RefSeq" id="WP_344893480.1">
    <property type="nucleotide sequence ID" value="NZ_BAABAS010000005.1"/>
</dbReference>
<keyword evidence="5" id="KW-1185">Reference proteome</keyword>
<sequence>MNAPVIAGPVITAWETYSPLGHGARAHTGGLDAVHGTGETRSAVEGFDAREILGRRGTRSMDRVAGLAVATTARLLGRTGEPGAPLGGHAPEDVGLVLGMNDAISSVSAFVRDSWTRDKPYDVDPSHVPRTLMNFAAGQCAIRFGVKGPNTTICGSHATGLMTLNYARRLRRNGHAKVVVWGAVEELTAERVAVEAARPREEDARPPGEGCVMFLLESPDATTRKPLAEVLGVEFGVWADEGGVRDALSACLRRVLSRASVDPGAVSAVVPSPSTGHRGSQERQAIADVFGAAPVATRTAERVGDTGAASAAFQIVELLVQDGGSGRIGAVTTTDAEGRVGCALLRVL</sequence>
<dbReference type="PANTHER" id="PTHR11712">
    <property type="entry name" value="POLYKETIDE SYNTHASE-RELATED"/>
    <property type="match status" value="1"/>
</dbReference>
<proteinExistence type="predicted"/>
<dbReference type="InterPro" id="IPR000794">
    <property type="entry name" value="Beta-ketoacyl_synthase"/>
</dbReference>
<name>A0ABP8BX59_9ACTN</name>
<comment type="caution">
    <text evidence="4">The sequence shown here is derived from an EMBL/GenBank/DDBJ whole genome shotgun (WGS) entry which is preliminary data.</text>
</comment>
<evidence type="ECO:0000313" key="4">
    <source>
        <dbReference type="EMBL" id="GAA4228976.1"/>
    </source>
</evidence>
<protein>
    <submittedName>
        <fullName evidence="4">Beta-ketoacyl synthase N-terminal-like domain-containing protein</fullName>
    </submittedName>
</protein>
<dbReference type="PANTHER" id="PTHR11712:SF322">
    <property type="entry name" value="POLYKETIDE BETA-KETOACYL SYNTHASE 2-RELATED"/>
    <property type="match status" value="1"/>
</dbReference>
<evidence type="ECO:0000256" key="1">
    <source>
        <dbReference type="ARBA" id="ARBA00022679"/>
    </source>
</evidence>
<dbReference type="SUPFAM" id="SSF53901">
    <property type="entry name" value="Thiolase-like"/>
    <property type="match status" value="2"/>
</dbReference>
<reference evidence="5" key="1">
    <citation type="journal article" date="2019" name="Int. J. Syst. Evol. Microbiol.">
        <title>The Global Catalogue of Microorganisms (GCM) 10K type strain sequencing project: providing services to taxonomists for standard genome sequencing and annotation.</title>
        <authorList>
            <consortium name="The Broad Institute Genomics Platform"/>
            <consortium name="The Broad Institute Genome Sequencing Center for Infectious Disease"/>
            <person name="Wu L."/>
            <person name="Ma J."/>
        </authorList>
    </citation>
    <scope>NUCLEOTIDE SEQUENCE [LARGE SCALE GENOMIC DNA]</scope>
    <source>
        <strain evidence="5">JCM 17440</strain>
    </source>
</reference>
<evidence type="ECO:0000313" key="5">
    <source>
        <dbReference type="Proteomes" id="UP001501710"/>
    </source>
</evidence>
<feature type="domain" description="Beta-ketoacyl synthase-like N-terminal" evidence="3">
    <location>
        <begin position="46"/>
        <end position="194"/>
    </location>
</feature>
<dbReference type="InterPro" id="IPR016039">
    <property type="entry name" value="Thiolase-like"/>
</dbReference>
<dbReference type="EMBL" id="BAABAS010000005">
    <property type="protein sequence ID" value="GAA4228976.1"/>
    <property type="molecule type" value="Genomic_DNA"/>
</dbReference>
<evidence type="ECO:0000259" key="3">
    <source>
        <dbReference type="Pfam" id="PF00109"/>
    </source>
</evidence>
<evidence type="ECO:0000256" key="2">
    <source>
        <dbReference type="ARBA" id="ARBA00023315"/>
    </source>
</evidence>
<dbReference type="Pfam" id="PF00109">
    <property type="entry name" value="ketoacyl-synt"/>
    <property type="match status" value="1"/>
</dbReference>
<accession>A0ABP8BX59</accession>
<dbReference type="Gene3D" id="3.40.47.10">
    <property type="match status" value="2"/>
</dbReference>
<dbReference type="InterPro" id="IPR014030">
    <property type="entry name" value="Ketoacyl_synth_N"/>
</dbReference>